<evidence type="ECO:0000313" key="2">
    <source>
        <dbReference type="Proteomes" id="UP000262379"/>
    </source>
</evidence>
<dbReference type="Proteomes" id="UP000262379">
    <property type="component" value="Unassembled WGS sequence"/>
</dbReference>
<dbReference type="Pfam" id="PF12096">
    <property type="entry name" value="DUF3572"/>
    <property type="match status" value="1"/>
</dbReference>
<gene>
    <name evidence="1" type="ORF">DY251_17945</name>
</gene>
<reference evidence="2" key="1">
    <citation type="submission" date="2018-08" db="EMBL/GenBank/DDBJ databases">
        <authorList>
            <person name="Im W.T."/>
        </authorList>
    </citation>
    <scope>NUCLEOTIDE SEQUENCE [LARGE SCALE GENOMIC DNA]</scope>
    <source>
        <strain evidence="2">LA-28</strain>
    </source>
</reference>
<organism evidence="1 2">
    <name type="scientific">Mesorhizobium denitrificans</name>
    <dbReference type="NCBI Taxonomy" id="2294114"/>
    <lineage>
        <taxon>Bacteria</taxon>
        <taxon>Pseudomonadati</taxon>
        <taxon>Pseudomonadota</taxon>
        <taxon>Alphaproteobacteria</taxon>
        <taxon>Hyphomicrobiales</taxon>
        <taxon>Phyllobacteriaceae</taxon>
        <taxon>Mesorhizobium</taxon>
    </lineage>
</organism>
<protein>
    <submittedName>
        <fullName evidence="1">DUF3572 family protein</fullName>
    </submittedName>
</protein>
<comment type="caution">
    <text evidence="1">The sequence shown here is derived from an EMBL/GenBank/DDBJ whole genome shotgun (WGS) entry which is preliminary data.</text>
</comment>
<dbReference type="EMBL" id="QURN01000016">
    <property type="protein sequence ID" value="RFC64847.1"/>
    <property type="molecule type" value="Genomic_DNA"/>
</dbReference>
<name>A0A371X6J3_9HYPH</name>
<accession>A0A371X6J3</accession>
<proteinExistence type="predicted"/>
<keyword evidence="2" id="KW-1185">Reference proteome</keyword>
<dbReference type="RefSeq" id="WP_116625290.1">
    <property type="nucleotide sequence ID" value="NZ_QURN01000016.1"/>
</dbReference>
<evidence type="ECO:0000313" key="1">
    <source>
        <dbReference type="EMBL" id="RFC64847.1"/>
    </source>
</evidence>
<sequence length="99" mass="10508">MSFSPRSTETAEQIAINALGFIASDPVLLNRFLAITGIEASDIRHAAAQPGFLAGVLQFIAAHEPTLIAFSVNASVPPTEVVKALRSLPLGNDDYERST</sequence>
<dbReference type="InterPro" id="IPR021955">
    <property type="entry name" value="DUF3572"/>
</dbReference>
<dbReference type="AlphaFoldDB" id="A0A371X6J3"/>